<evidence type="ECO:0000259" key="1">
    <source>
        <dbReference type="Pfam" id="PF15919"/>
    </source>
</evidence>
<reference evidence="2 3" key="1">
    <citation type="submission" date="2017-09" db="EMBL/GenBank/DDBJ databases">
        <title>Depth-based differentiation of microbial function through sediment-hosted aquifers and enrichment of novel symbionts in the deep terrestrial subsurface.</title>
        <authorList>
            <person name="Probst A.J."/>
            <person name="Ladd B."/>
            <person name="Jarett J.K."/>
            <person name="Geller-Mcgrath D.E."/>
            <person name="Sieber C.M."/>
            <person name="Emerson J.B."/>
            <person name="Anantharaman K."/>
            <person name="Thomas B.C."/>
            <person name="Malmstrom R."/>
            <person name="Stieglmeier M."/>
            <person name="Klingl A."/>
            <person name="Woyke T."/>
            <person name="Ryan C.M."/>
            <person name="Banfield J.F."/>
        </authorList>
    </citation>
    <scope>NUCLEOTIDE SEQUENCE [LARGE SCALE GENOMIC DNA]</scope>
    <source>
        <strain evidence="2">CG11_big_fil_rev_8_21_14_0_20_37_11</strain>
    </source>
</reference>
<dbReference type="Gene3D" id="3.30.160.250">
    <property type="match status" value="1"/>
</dbReference>
<organism evidence="2 3">
    <name type="scientific">Candidatus Gottesmanbacteria bacterium CG11_big_fil_rev_8_21_14_0_20_37_11</name>
    <dbReference type="NCBI Taxonomy" id="1974575"/>
    <lineage>
        <taxon>Bacteria</taxon>
        <taxon>Candidatus Gottesmaniibacteriota</taxon>
    </lineage>
</organism>
<dbReference type="InterPro" id="IPR031807">
    <property type="entry name" value="HicB-like"/>
</dbReference>
<name>A0A2H0NHZ8_9BACT</name>
<sequence length="85" mass="9593">MIKTSHLTKKRNISEYTAVFQEENQGGFSVWVPDLPGCASQGETFEDALINIKEAIELYLEETKETVSSSSSYKKQFIVPVQIYA</sequence>
<dbReference type="InterPro" id="IPR051404">
    <property type="entry name" value="TA_system_antitoxin"/>
</dbReference>
<protein>
    <recommendedName>
        <fullName evidence="1">HicB-like antitoxin of toxin-antitoxin system domain-containing protein</fullName>
    </recommendedName>
</protein>
<dbReference type="EMBL" id="PCWS01000061">
    <property type="protein sequence ID" value="PIR08524.1"/>
    <property type="molecule type" value="Genomic_DNA"/>
</dbReference>
<dbReference type="InterPro" id="IPR035069">
    <property type="entry name" value="TTHA1013/TTHA0281-like"/>
</dbReference>
<proteinExistence type="predicted"/>
<dbReference type="PANTHER" id="PTHR34504:SF2">
    <property type="entry name" value="UPF0150 PROTEIN SSL0259"/>
    <property type="match status" value="1"/>
</dbReference>
<accession>A0A2H0NHZ8</accession>
<feature type="domain" description="HicB-like antitoxin of toxin-antitoxin system" evidence="1">
    <location>
        <begin position="16"/>
        <end position="67"/>
    </location>
</feature>
<gene>
    <name evidence="2" type="ORF">COV53_02590</name>
</gene>
<dbReference type="Proteomes" id="UP000230707">
    <property type="component" value="Unassembled WGS sequence"/>
</dbReference>
<dbReference type="SUPFAM" id="SSF143100">
    <property type="entry name" value="TTHA1013/TTHA0281-like"/>
    <property type="match status" value="1"/>
</dbReference>
<comment type="caution">
    <text evidence="2">The sequence shown here is derived from an EMBL/GenBank/DDBJ whole genome shotgun (WGS) entry which is preliminary data.</text>
</comment>
<dbReference type="PANTHER" id="PTHR34504">
    <property type="entry name" value="ANTITOXIN HICB"/>
    <property type="match status" value="1"/>
</dbReference>
<evidence type="ECO:0000313" key="2">
    <source>
        <dbReference type="EMBL" id="PIR08524.1"/>
    </source>
</evidence>
<dbReference type="AlphaFoldDB" id="A0A2H0NHZ8"/>
<evidence type="ECO:0000313" key="3">
    <source>
        <dbReference type="Proteomes" id="UP000230707"/>
    </source>
</evidence>
<dbReference type="Pfam" id="PF15919">
    <property type="entry name" value="HicB_lk_antitox"/>
    <property type="match status" value="1"/>
</dbReference>